<gene>
    <name evidence="2" type="ORF">C4784_04615</name>
    <name evidence="1" type="ORF">C4855_26985</name>
</gene>
<accession>A0A2T8WP27</accession>
<proteinExistence type="predicted"/>
<dbReference type="EMBL" id="QDOO01000003">
    <property type="protein sequence ID" value="PVM68274.1"/>
    <property type="molecule type" value="Genomic_DNA"/>
</dbReference>
<evidence type="ECO:0000313" key="4">
    <source>
        <dbReference type="Proteomes" id="UP000245551"/>
    </source>
</evidence>
<comment type="caution">
    <text evidence="1">The sequence shown here is derived from an EMBL/GenBank/DDBJ whole genome shotgun (WGS) entry which is preliminary data.</text>
</comment>
<dbReference type="Proteomes" id="UP000245068">
    <property type="component" value="Unassembled WGS sequence"/>
</dbReference>
<sequence length="78" mass="9055">MTDYHTRMTAQLRELFPDLHYGQITHIANCIGNELRKRHNDIYLVELAAEPFPNDSGYYSEFMVVACGQTTYVRITVD</sequence>
<evidence type="ECO:0000313" key="1">
    <source>
        <dbReference type="EMBL" id="PVJ40176.1"/>
    </source>
</evidence>
<dbReference type="EMBL" id="QDLV01000065">
    <property type="protein sequence ID" value="PVJ40176.1"/>
    <property type="molecule type" value="Genomic_DNA"/>
</dbReference>
<dbReference type="Proteomes" id="UP000245551">
    <property type="component" value="Unassembled WGS sequence"/>
</dbReference>
<name>A0A2T8WP27_SALET</name>
<reference evidence="3 4" key="1">
    <citation type="submission" date="2018-04" db="EMBL/GenBank/DDBJ databases">
        <title>Serotype diversity and antimicrobial resistance among Salmonella enterica isolated from patients at an equine referral hospital.</title>
        <authorList>
            <person name="Leon I.M."/>
            <person name="Lawhon S.D."/>
            <person name="Norman K.N."/>
            <person name="Threadgill D.S."/>
            <person name="Ohta N."/>
            <person name="Vinasco J."/>
            <person name="Scott H.M."/>
        </authorList>
    </citation>
    <scope>NUCLEOTIDE SEQUENCE [LARGE SCALE GENOMIC DNA]</scope>
    <source>
        <strain evidence="2 3">159</strain>
        <strain evidence="1 4">230</strain>
    </source>
</reference>
<protein>
    <submittedName>
        <fullName evidence="1">Uncharacterized protein</fullName>
    </submittedName>
</protein>
<dbReference type="RefSeq" id="WP_108415505.1">
    <property type="nucleotide sequence ID" value="NZ_QDLV01000065.1"/>
</dbReference>
<organism evidence="1 4">
    <name type="scientific">Salmonella enterica subsp. enterica serovar Gaminara</name>
    <dbReference type="NCBI Taxonomy" id="913070"/>
    <lineage>
        <taxon>Bacteria</taxon>
        <taxon>Pseudomonadati</taxon>
        <taxon>Pseudomonadota</taxon>
        <taxon>Gammaproteobacteria</taxon>
        <taxon>Enterobacterales</taxon>
        <taxon>Enterobacteriaceae</taxon>
        <taxon>Salmonella</taxon>
    </lineage>
</organism>
<evidence type="ECO:0000313" key="3">
    <source>
        <dbReference type="Proteomes" id="UP000245068"/>
    </source>
</evidence>
<dbReference type="AlphaFoldDB" id="A0A2T8WP27"/>
<evidence type="ECO:0000313" key="2">
    <source>
        <dbReference type="EMBL" id="PVM68274.1"/>
    </source>
</evidence>